<proteinExistence type="predicted"/>
<organism evidence="1 2">
    <name type="scientific">Digitaria exilis</name>
    <dbReference type="NCBI Taxonomy" id="1010633"/>
    <lineage>
        <taxon>Eukaryota</taxon>
        <taxon>Viridiplantae</taxon>
        <taxon>Streptophyta</taxon>
        <taxon>Embryophyta</taxon>
        <taxon>Tracheophyta</taxon>
        <taxon>Spermatophyta</taxon>
        <taxon>Magnoliopsida</taxon>
        <taxon>Liliopsida</taxon>
        <taxon>Poales</taxon>
        <taxon>Poaceae</taxon>
        <taxon>PACMAD clade</taxon>
        <taxon>Panicoideae</taxon>
        <taxon>Panicodae</taxon>
        <taxon>Paniceae</taxon>
        <taxon>Anthephorinae</taxon>
        <taxon>Digitaria</taxon>
    </lineage>
</organism>
<sequence>MSSLLSPVVRRAPIAPHALAPTCMRHPASITHRPLPRVNHTTMQHRQFYPSLRASHLATLALRIADRPPSSRTSKKPDCSPFCFPSRISSPTSPSLRFLLPRLYVPISRANRPSIDATPPGLLHPVVIGGVHKCKCTSLPASITEVLVHYAMSSKKPCQTEAEADASGRRAATPTPVDRLCAHRTPSGPDSRVLLVVAYQQQGAVISDDLLALHNSSDRAAASPSKPLLPDHVERSLCGLAPWGLPAAFDEAERDVIMVGVSVSGAVIGNRQAW</sequence>
<dbReference type="AlphaFoldDB" id="A0A834ZZ10"/>
<evidence type="ECO:0000313" key="2">
    <source>
        <dbReference type="Proteomes" id="UP000636709"/>
    </source>
</evidence>
<evidence type="ECO:0000313" key="1">
    <source>
        <dbReference type="EMBL" id="KAF8642609.1"/>
    </source>
</evidence>
<name>A0A834ZZ10_9POAL</name>
<dbReference type="EMBL" id="JACEFO010003289">
    <property type="protein sequence ID" value="KAF8642609.1"/>
    <property type="molecule type" value="Genomic_DNA"/>
</dbReference>
<reference evidence="1" key="1">
    <citation type="submission" date="2020-07" db="EMBL/GenBank/DDBJ databases">
        <title>Genome sequence and genetic diversity analysis of an under-domesticated orphan crop, white fonio (Digitaria exilis).</title>
        <authorList>
            <person name="Bennetzen J.L."/>
            <person name="Chen S."/>
            <person name="Ma X."/>
            <person name="Wang X."/>
            <person name="Yssel A.E.J."/>
            <person name="Chaluvadi S.R."/>
            <person name="Johnson M."/>
            <person name="Gangashetty P."/>
            <person name="Hamidou F."/>
            <person name="Sanogo M.D."/>
            <person name="Zwaenepoel A."/>
            <person name="Wallace J."/>
            <person name="Van De Peer Y."/>
            <person name="Van Deynze A."/>
        </authorList>
    </citation>
    <scope>NUCLEOTIDE SEQUENCE</scope>
    <source>
        <tissue evidence="1">Leaves</tissue>
    </source>
</reference>
<keyword evidence="2" id="KW-1185">Reference proteome</keyword>
<dbReference type="Proteomes" id="UP000636709">
    <property type="component" value="Unassembled WGS sequence"/>
</dbReference>
<gene>
    <name evidence="1" type="ORF">HU200_067289</name>
</gene>
<comment type="caution">
    <text evidence="1">The sequence shown here is derived from an EMBL/GenBank/DDBJ whole genome shotgun (WGS) entry which is preliminary data.</text>
</comment>
<accession>A0A834ZZ10</accession>
<protein>
    <submittedName>
        <fullName evidence="1">Uncharacterized protein</fullName>
    </submittedName>
</protein>